<dbReference type="EMBL" id="QDEB01116124">
    <property type="protein sequence ID" value="RZB40767.1"/>
    <property type="molecule type" value="Genomic_DNA"/>
</dbReference>
<evidence type="ECO:0000259" key="2">
    <source>
        <dbReference type="Pfam" id="PF03067"/>
    </source>
</evidence>
<dbReference type="Proteomes" id="UP000292052">
    <property type="component" value="Unassembled WGS sequence"/>
</dbReference>
<feature type="signal peptide" evidence="1">
    <location>
        <begin position="1"/>
        <end position="20"/>
    </location>
</feature>
<dbReference type="OrthoDB" id="64893at2759"/>
<feature type="domain" description="Chitin-binding type-4" evidence="2">
    <location>
        <begin position="21"/>
        <end position="206"/>
    </location>
</feature>
<proteinExistence type="predicted"/>
<evidence type="ECO:0000313" key="4">
    <source>
        <dbReference type="Proteomes" id="UP000292052"/>
    </source>
</evidence>
<dbReference type="InterPro" id="IPR004302">
    <property type="entry name" value="Cellulose/chitin-bd_N"/>
</dbReference>
<accession>A0A482VBW9</accession>
<sequence length="209" mass="22578">MAIKFVVILVALALFEQVSSHGMMLTPSNRASLWRINKNSPKNENDDAFDCGGLETQWNKNGGKCGTCGDNWASPVPRSNENTGKFGNGLVSKTYLSGSAIDVSVKLTVNHLGTFSYSLCVLKNPTKPETEDCFVDLKLADGSSVYTVNANDSTISNKVQLPSGLTCKHCVLRWHYKCGNSVGKCEDGIQKKGCGNQVTFRSCADISIV</sequence>
<keyword evidence="4" id="KW-1185">Reference proteome</keyword>
<dbReference type="AlphaFoldDB" id="A0A482VBW9"/>
<evidence type="ECO:0000256" key="1">
    <source>
        <dbReference type="SAM" id="SignalP"/>
    </source>
</evidence>
<keyword evidence="1" id="KW-0732">Signal</keyword>
<feature type="chain" id="PRO_5019720731" evidence="1">
    <location>
        <begin position="21"/>
        <end position="209"/>
    </location>
</feature>
<evidence type="ECO:0000313" key="3">
    <source>
        <dbReference type="EMBL" id="RZB40767.1"/>
    </source>
</evidence>
<gene>
    <name evidence="3" type="ORF">BDFB_005451</name>
</gene>
<name>A0A482VBW9_ASBVE</name>
<dbReference type="Pfam" id="PF03067">
    <property type="entry name" value="LPMO_10"/>
    <property type="match status" value="1"/>
</dbReference>
<comment type="caution">
    <text evidence="3">The sequence shown here is derived from an EMBL/GenBank/DDBJ whole genome shotgun (WGS) entry which is preliminary data.</text>
</comment>
<organism evidence="3 4">
    <name type="scientific">Asbolus verrucosus</name>
    <name type="common">Desert ironclad beetle</name>
    <dbReference type="NCBI Taxonomy" id="1661398"/>
    <lineage>
        <taxon>Eukaryota</taxon>
        <taxon>Metazoa</taxon>
        <taxon>Ecdysozoa</taxon>
        <taxon>Arthropoda</taxon>
        <taxon>Hexapoda</taxon>
        <taxon>Insecta</taxon>
        <taxon>Pterygota</taxon>
        <taxon>Neoptera</taxon>
        <taxon>Endopterygota</taxon>
        <taxon>Coleoptera</taxon>
        <taxon>Polyphaga</taxon>
        <taxon>Cucujiformia</taxon>
        <taxon>Tenebrionidae</taxon>
        <taxon>Pimeliinae</taxon>
        <taxon>Asbolus</taxon>
    </lineage>
</organism>
<reference evidence="3 4" key="1">
    <citation type="submission" date="2017-03" db="EMBL/GenBank/DDBJ databases">
        <title>Genome of the blue death feigning beetle - Asbolus verrucosus.</title>
        <authorList>
            <person name="Rider S.D."/>
        </authorList>
    </citation>
    <scope>NUCLEOTIDE SEQUENCE [LARGE SCALE GENOMIC DNA]</scope>
    <source>
        <strain evidence="3">Butters</strain>
        <tissue evidence="3">Head and leg muscle</tissue>
    </source>
</reference>
<dbReference type="STRING" id="1661398.A0A482VBW9"/>
<protein>
    <submittedName>
        <fullName evidence="3">Chitin bind 3 domain containing protein</fullName>
    </submittedName>
</protein>